<reference evidence="2" key="1">
    <citation type="journal article" date="2022" name="Mol. Ecol. Resour.">
        <title>The genomes of chicory, endive, great burdock and yacon provide insights into Asteraceae palaeo-polyploidization history and plant inulin production.</title>
        <authorList>
            <person name="Fan W."/>
            <person name="Wang S."/>
            <person name="Wang H."/>
            <person name="Wang A."/>
            <person name="Jiang F."/>
            <person name="Liu H."/>
            <person name="Zhao H."/>
            <person name="Xu D."/>
            <person name="Zhang Y."/>
        </authorList>
    </citation>
    <scope>NUCLEOTIDE SEQUENCE [LARGE SCALE GENOMIC DNA]</scope>
    <source>
        <strain evidence="2">cv. Yunnan</strain>
    </source>
</reference>
<protein>
    <submittedName>
        <fullName evidence="1">Uncharacterized protein</fullName>
    </submittedName>
</protein>
<comment type="caution">
    <text evidence="1">The sequence shown here is derived from an EMBL/GenBank/DDBJ whole genome shotgun (WGS) entry which is preliminary data.</text>
</comment>
<dbReference type="Proteomes" id="UP001056120">
    <property type="component" value="Linkage Group LG21"/>
</dbReference>
<evidence type="ECO:0000313" key="1">
    <source>
        <dbReference type="EMBL" id="KAI3730587.1"/>
    </source>
</evidence>
<sequence>MSPRKFVDDDHKPQLISGIVINGPRPTPLKLKQESHTIQKHHHKQQQQQQIRKPIIIYIHSPEIIHTKPHDFMALVQRLTGNDSRSKDQQQQKKKKKTLKQKGGFDLNDNEFSSDSGVTHERDKGLKSKSPLFNTPSNPYVADIPLFTPNTSDYFFLPQRFLKLSDMVSSSPNVNTSLSPGSLVELMKELPDQY</sequence>
<organism evidence="1 2">
    <name type="scientific">Smallanthus sonchifolius</name>
    <dbReference type="NCBI Taxonomy" id="185202"/>
    <lineage>
        <taxon>Eukaryota</taxon>
        <taxon>Viridiplantae</taxon>
        <taxon>Streptophyta</taxon>
        <taxon>Embryophyta</taxon>
        <taxon>Tracheophyta</taxon>
        <taxon>Spermatophyta</taxon>
        <taxon>Magnoliopsida</taxon>
        <taxon>eudicotyledons</taxon>
        <taxon>Gunneridae</taxon>
        <taxon>Pentapetalae</taxon>
        <taxon>asterids</taxon>
        <taxon>campanulids</taxon>
        <taxon>Asterales</taxon>
        <taxon>Asteraceae</taxon>
        <taxon>Asteroideae</taxon>
        <taxon>Heliantheae alliance</taxon>
        <taxon>Millerieae</taxon>
        <taxon>Smallanthus</taxon>
    </lineage>
</organism>
<gene>
    <name evidence="1" type="ORF">L1987_61758</name>
</gene>
<accession>A0ACB9C8U4</accession>
<proteinExistence type="predicted"/>
<reference evidence="1 2" key="2">
    <citation type="journal article" date="2022" name="Mol. Ecol. Resour.">
        <title>The genomes of chicory, endive, great burdock and yacon provide insights into Asteraceae paleo-polyploidization history and plant inulin production.</title>
        <authorList>
            <person name="Fan W."/>
            <person name="Wang S."/>
            <person name="Wang H."/>
            <person name="Wang A."/>
            <person name="Jiang F."/>
            <person name="Liu H."/>
            <person name="Zhao H."/>
            <person name="Xu D."/>
            <person name="Zhang Y."/>
        </authorList>
    </citation>
    <scope>NUCLEOTIDE SEQUENCE [LARGE SCALE GENOMIC DNA]</scope>
    <source>
        <strain evidence="2">cv. Yunnan</strain>
        <tissue evidence="1">Leaves</tissue>
    </source>
</reference>
<dbReference type="EMBL" id="CM042038">
    <property type="protein sequence ID" value="KAI3730587.1"/>
    <property type="molecule type" value="Genomic_DNA"/>
</dbReference>
<name>A0ACB9C8U4_9ASTR</name>
<evidence type="ECO:0000313" key="2">
    <source>
        <dbReference type="Proteomes" id="UP001056120"/>
    </source>
</evidence>
<keyword evidence="2" id="KW-1185">Reference proteome</keyword>